<sequence>DILQHNHPVVGLLQVGSEHGSEEAALS</sequence>
<dbReference type="EMBL" id="BC024968">
    <property type="protein sequence ID" value="AAH24968.1"/>
    <property type="molecule type" value="mRNA"/>
</dbReference>
<dbReference type="EMBL" id="CH471064">
    <property type="protein sequence ID" value="EAW67903.1"/>
    <property type="molecule type" value="Genomic_DNA"/>
</dbReference>
<feature type="non-terminal residue" evidence="1">
    <location>
        <position position="1"/>
    </location>
</feature>
<evidence type="ECO:0000313" key="1">
    <source>
        <dbReference type="EMBL" id="AAH24968.1"/>
    </source>
</evidence>
<dbReference type="OrthoDB" id="2311693at2759"/>
<reference evidence="2" key="1">
    <citation type="journal article" date="2001" name="Science">
        <title>The sequence of the human genome.</title>
        <authorList>
            <person name="Venter J.C."/>
            <person name="Adams M.D."/>
            <person name="Myers E.W."/>
            <person name="Li P.W."/>
            <person name="Mural R.J."/>
            <person name="Sutton G.G."/>
            <person name="Smith H.O."/>
            <person name="Yandell M."/>
            <person name="Evans C.A."/>
            <person name="Holt R.A."/>
            <person name="Gocayne J.D."/>
            <person name="Amanatides P."/>
            <person name="Ballew R.M."/>
            <person name="Huson D.H."/>
            <person name="Wortman J.R."/>
            <person name="Zhang Q."/>
            <person name="Kodira C.D."/>
            <person name="Zheng X.H."/>
            <person name="Chen L."/>
            <person name="Skupski M."/>
            <person name="Subramanian G."/>
            <person name="Thomas P.D."/>
            <person name="Zhang J."/>
            <person name="Gabor Miklos G.L."/>
            <person name="Nelson C."/>
            <person name="Broder S."/>
            <person name="Clark A.G."/>
            <person name="Nadeau J."/>
            <person name="McKusick V.A."/>
            <person name="Zinder N."/>
            <person name="Levine A.J."/>
            <person name="Roberts R.J."/>
            <person name="Simon M."/>
            <person name="Slayman C."/>
            <person name="Hunkapiller M."/>
            <person name="Bolanos R."/>
            <person name="Delcher A."/>
            <person name="Dew I."/>
            <person name="Fasulo D."/>
            <person name="Flanigan M."/>
            <person name="Florea L."/>
            <person name="Halpern A."/>
            <person name="Hannenhalli S."/>
            <person name="Kravitz S."/>
            <person name="Levy S."/>
            <person name="Mobarry C."/>
            <person name="Reinert K."/>
            <person name="Remington K."/>
            <person name="Abu-Threideh J."/>
            <person name="Beasley E."/>
            <person name="Biddick K."/>
            <person name="Bonazzi V."/>
            <person name="Brandon R."/>
            <person name="Cargill M."/>
            <person name="Chandramouliswaran I."/>
            <person name="Charlab R."/>
            <person name="Chaturvedi K."/>
            <person name="Deng Z."/>
            <person name="Di Francesco V."/>
            <person name="Dunn P."/>
            <person name="Eilbeck K."/>
            <person name="Evangelista C."/>
            <person name="Gabrielian A.E."/>
            <person name="Gan W."/>
            <person name="Ge W."/>
            <person name="Gong F."/>
            <person name="Gu Z."/>
            <person name="Guan P."/>
            <person name="Heiman T.J."/>
            <person name="Higgins M.E."/>
            <person name="Ji R.R."/>
            <person name="Ke Z."/>
            <person name="Ketchum K.A."/>
            <person name="Lai Z."/>
            <person name="Lei Y."/>
            <person name="Li Z."/>
            <person name="Li J."/>
            <person name="Liang Y."/>
            <person name="Lin X."/>
            <person name="Lu F."/>
            <person name="Merkulov G.V."/>
            <person name="Milshina N."/>
            <person name="Moore H.M."/>
            <person name="Naik A.K."/>
            <person name="Narayan V.A."/>
            <person name="Neelam B."/>
            <person name="Nusskern D."/>
            <person name="Rusch D.B."/>
            <person name="Salzberg S."/>
            <person name="Shao W."/>
            <person name="Shue B."/>
            <person name="Sun J."/>
            <person name="Wang Z."/>
            <person name="Wang A."/>
            <person name="Wang X."/>
            <person name="Wang J."/>
            <person name="Wei M."/>
            <person name="Wides R."/>
            <person name="Xiao C."/>
            <person name="Yan C."/>
            <person name="Yao A."/>
            <person name="Ye J."/>
            <person name="Zhan M."/>
            <person name="Zhang W."/>
            <person name="Zhang H."/>
            <person name="Zhao Q."/>
            <person name="Zheng L."/>
            <person name="Zhong F."/>
            <person name="Zhong W."/>
            <person name="Zhu S."/>
            <person name="Zhao S."/>
            <person name="Gilbert D."/>
            <person name="Baumhueter S."/>
            <person name="Spier G."/>
            <person name="Carter C."/>
            <person name="Cravchik A."/>
            <person name="Woodage T."/>
            <person name="Ali F."/>
            <person name="An H."/>
            <person name="Awe A."/>
            <person name="Baldwin D."/>
            <person name="Baden H."/>
            <person name="Barnstead M."/>
            <person name="Barrow I."/>
            <person name="Beeson K."/>
            <person name="Busam D."/>
            <person name="Carver A."/>
            <person name="Center A."/>
            <person name="Cheng M.L."/>
            <person name="Curry L."/>
            <person name="Danaher S."/>
            <person name="Davenport L."/>
            <person name="Desilets R."/>
            <person name="Dietz S."/>
            <person name="Dodson K."/>
            <person name="Doup L."/>
            <person name="Ferriera S."/>
            <person name="Garg N."/>
            <person name="Gluecksmann A."/>
            <person name="Hart B."/>
            <person name="Haynes J."/>
            <person name="Haynes C."/>
            <person name="Heiner C."/>
            <person name="Hladun S."/>
            <person name="Hostin D."/>
            <person name="Houck J."/>
            <person name="Howland T."/>
            <person name="Ibegwam C."/>
            <person name="Johnson J."/>
            <person name="Kalush F."/>
            <person name="Kline L."/>
            <person name="Koduru S."/>
            <person name="Love A."/>
            <person name="Mann F."/>
            <person name="May D."/>
            <person name="McCawley S."/>
            <person name="McIntosh T."/>
            <person name="McMullen I."/>
            <person name="Moy M."/>
            <person name="Moy L."/>
            <person name="Murphy B."/>
            <person name="Nelson K."/>
            <person name="Pfannkoch C."/>
            <person name="Pratts E."/>
            <person name="Puri V."/>
            <person name="Qureshi H."/>
            <person name="Reardon M."/>
            <person name="Rodriguez R."/>
            <person name="Rogers Y.H."/>
            <person name="Romblad D."/>
            <person name="Ruhfel B."/>
            <person name="Scott R."/>
            <person name="Sitter C."/>
            <person name="Smallwood M."/>
            <person name="Stewart E."/>
            <person name="Strong R."/>
            <person name="Suh E."/>
            <person name="Thomas R."/>
            <person name="Tint N.N."/>
            <person name="Tse S."/>
            <person name="Vech C."/>
            <person name="Wang G."/>
            <person name="Wetter J."/>
            <person name="Williams S."/>
            <person name="Williams M."/>
            <person name="Windsor S."/>
            <person name="Winn-Deen E."/>
            <person name="Wolfe K."/>
            <person name="Zaveri J."/>
            <person name="Zaveri K."/>
            <person name="Abril J.F."/>
            <person name="Guigo R."/>
            <person name="Campbell M.J."/>
            <person name="Sjolander K.V."/>
            <person name="Karlak B."/>
            <person name="Kejariwal A."/>
            <person name="Mi H."/>
            <person name="Lazareva B."/>
            <person name="Hatton T."/>
            <person name="Narechania A."/>
            <person name="Diemer K."/>
            <person name="Muruganujan A."/>
            <person name="Guo N."/>
            <person name="Sato S."/>
            <person name="Bafna V."/>
            <person name="Istrail S."/>
            <person name="Lippert R."/>
            <person name="Schwartz R."/>
            <person name="Walenz B."/>
            <person name="Yooseph S."/>
            <person name="Allen D."/>
            <person name="Basu A."/>
            <person name="Baxendale J."/>
            <person name="Blick L."/>
            <person name="Caminha M."/>
            <person name="Carnes-Stine J."/>
            <person name="Caulk P."/>
            <person name="Chiang Y.H."/>
            <person name="Coyne M."/>
            <person name="Dahlke C."/>
            <person name="Mays A."/>
            <person name="Dombroski M."/>
            <person name="Donnelly M."/>
            <person name="Ely D."/>
            <person name="Esparham S."/>
            <person name="Fosler C."/>
            <person name="Gire H."/>
            <person name="Glanowski S."/>
            <person name="Glasser K."/>
            <person name="Glodek A."/>
            <person name="Gorokhov M."/>
            <person name="Graham K."/>
            <person name="Gropman B."/>
            <person name="Harris M."/>
            <person name="Heil J."/>
            <person name="Henderson S."/>
            <person name="Hoover J."/>
            <person name="Jennings D."/>
            <person name="Jordan C."/>
            <person name="Jordan J."/>
            <person name="Kasha J."/>
            <person name="Kagan L."/>
            <person name="Kraft C."/>
            <person name="Levitsky A."/>
            <person name="Lewis M."/>
            <person name="Liu X."/>
            <person name="Lopez J."/>
            <person name="Ma D."/>
            <person name="Majoros W."/>
            <person name="McDaniel J."/>
            <person name="Murphy S."/>
            <person name="Newman M."/>
            <person name="Nguyen T."/>
            <person name="Nguyen N."/>
            <person name="Nodell M."/>
            <person name="Pan S."/>
            <person name="Peck J."/>
            <person name="Peterson M."/>
            <person name="Rowe W."/>
            <person name="Sanders R."/>
            <person name="Scott J."/>
            <person name="Simpson M."/>
            <person name="Smith T."/>
            <person name="Sprague A."/>
            <person name="Stockwell T."/>
            <person name="Turner R."/>
            <person name="Venter E."/>
            <person name="Wang M."/>
            <person name="Wen M."/>
            <person name="Wu D."/>
            <person name="Wu M."/>
            <person name="Xia A."/>
            <person name="Zandieh A."/>
            <person name="Zhu X."/>
        </authorList>
    </citation>
    <scope>NUCLEOTIDE SEQUENCE</scope>
</reference>
<reference evidence="1" key="2">
    <citation type="journal article" date="2004" name="Genome Res.">
        <title>The status, quality, and expansion of the NIH full-length cDNA project: the Mammalian Gene Collection (MGC).</title>
        <authorList>
            <consortium name="The MGC Project Team"/>
            <person name="Gerhard D.S."/>
            <person name="Wagner L."/>
            <person name="Feingold E.A."/>
            <person name="Shenmen C.M."/>
            <person name="Grouse L.H."/>
            <person name="Schuler G."/>
            <person name="Klein S.L."/>
            <person name="Old S."/>
            <person name="Rasooly R."/>
            <person name="Good P."/>
            <person name="Guyer M."/>
            <person name="Peck A.M."/>
            <person name="Derge J.G."/>
            <person name="Lipman D."/>
            <person name="Collins F.S."/>
            <person name="Jang W."/>
            <person name="Sherry S."/>
            <person name="Feolo M."/>
            <person name="Misquitta L."/>
            <person name="Lee E."/>
            <person name="Rotmistrovsky K."/>
            <person name="Greenhut S.F."/>
            <person name="Schaefer C.F."/>
            <person name="Buetow K."/>
            <person name="Bonner T.I."/>
            <person name="Haussler D."/>
            <person name="Kent J."/>
            <person name="Kiekhaus M."/>
            <person name="Furey T."/>
            <person name="Brent M."/>
            <person name="Prange C."/>
            <person name="Schreiber K."/>
            <person name="Shapiro N."/>
            <person name="Bhat N.K."/>
            <person name="Hopkins R.F."/>
            <person name="Hsie F."/>
            <person name="Driscoll T."/>
            <person name="Soares M.B."/>
            <person name="Casavant T.L."/>
            <person name="Scheetz T.E."/>
            <person name="Brown-stein M.J."/>
            <person name="Usdin T.B."/>
            <person name="Toshiyuki S."/>
            <person name="Carninci P."/>
            <person name="Piao Y."/>
            <person name="Dudekula D.B."/>
            <person name="Ko M.S."/>
            <person name="Kawakami K."/>
            <person name="Suzuki Y."/>
            <person name="Sugano S."/>
            <person name="Gruber C.E."/>
            <person name="Smith M.R."/>
            <person name="Simmons B."/>
            <person name="Moore T."/>
            <person name="Waterman R."/>
            <person name="Johnson S.L."/>
            <person name="Ruan Y."/>
            <person name="Wei C.L."/>
            <person name="Mathavan S."/>
            <person name="Gunaratne P.H."/>
            <person name="Wu J."/>
            <person name="Garcia A.M."/>
            <person name="Hulyk S.W."/>
            <person name="Fuh E."/>
            <person name="Yuan Y."/>
            <person name="Sneed A."/>
            <person name="Kowis C."/>
            <person name="Hodgson A."/>
            <person name="Muzny D.M."/>
            <person name="McPherson J."/>
            <person name="Gibbs R.A."/>
            <person name="Fahey J."/>
            <person name="Helton E."/>
            <person name="Ketteman M."/>
            <person name="Madan A."/>
            <person name="Rodrigues S."/>
            <person name="Sanchez A."/>
            <person name="Whiting M."/>
            <person name="Madari A."/>
            <person name="Young A.C."/>
            <person name="Wetherby K.D."/>
            <person name="Granite S.J."/>
            <person name="Kwong P.N."/>
            <person name="Brinkley C.P."/>
            <person name="Pearson R.L."/>
            <person name="Bouffard G.G."/>
            <person name="Blakesly R.W."/>
            <person name="Green E.D."/>
            <person name="Dickson M.C."/>
            <person name="Rodriguez A.C."/>
            <person name="Grimwood J."/>
            <person name="Schmutz J."/>
            <person name="Myers R.M."/>
            <person name="Butterfield Y.S."/>
            <person name="Griffith M."/>
            <person name="Griffith O.L."/>
            <person name="Krzywinski M.I."/>
            <person name="Liao N."/>
            <person name="Morin R."/>
            <person name="Morrin R."/>
            <person name="Palmquist D."/>
            <person name="Petrescu A.S."/>
            <person name="Skalska U."/>
            <person name="Smailus D.E."/>
            <person name="Stott J.M."/>
            <person name="Schnerch A."/>
            <person name="Schein J.E."/>
            <person name="Jones S.J."/>
            <person name="Holt R.A."/>
            <person name="Baross A."/>
            <person name="Marra M.A."/>
            <person name="Clifton S."/>
            <person name="Makowski K.A."/>
            <person name="Bosak S."/>
            <person name="Malek J."/>
        </authorList>
    </citation>
    <scope>NUCLEOTIDE SEQUENCE [LARGE SCALE MRNA]</scope>
    <source>
        <tissue evidence="1">Eye</tissue>
    </source>
</reference>
<name>Q8TB35_HUMAN</name>
<gene>
    <name evidence="1" type="primary">KBTBD4</name>
    <name evidence="2" type="ORF">hCG_1992246</name>
</gene>
<reference evidence="2" key="3">
    <citation type="submission" date="2005-09" db="EMBL/GenBank/DDBJ databases">
        <authorList>
            <person name="Mural R.J."/>
            <person name="Istrail S."/>
            <person name="Sutton G."/>
            <person name="Florea L."/>
            <person name="Halpern A.L."/>
            <person name="Mobarry C.M."/>
            <person name="Lippert R."/>
            <person name="Walenz B."/>
            <person name="Shatkay H."/>
            <person name="Dew I."/>
            <person name="Miller J.R."/>
            <person name="Flanigan M.J."/>
            <person name="Edwards N.J."/>
            <person name="Bolanos R."/>
            <person name="Fasulo D."/>
            <person name="Halldorsson B.V."/>
            <person name="Hannenhalli S."/>
            <person name="Turner R."/>
            <person name="Yooseph S."/>
            <person name="Lu F."/>
            <person name="Nusskern D.R."/>
            <person name="Shue B.C."/>
            <person name="Zheng X.H."/>
            <person name="Zhong F."/>
            <person name="Delcher A.L."/>
            <person name="Huson D.H."/>
            <person name="Kravitz S.A."/>
            <person name="Mouchard L."/>
            <person name="Reinert K."/>
            <person name="Remington K.A."/>
            <person name="Clark A.G."/>
            <person name="Waterman M.S."/>
            <person name="Eichler E.E."/>
            <person name="Adams M.D."/>
            <person name="Hunkapiller M.W."/>
            <person name="Myers E.W."/>
            <person name="Venter J.C."/>
        </authorList>
    </citation>
    <scope>NUCLEOTIDE SEQUENCE</scope>
</reference>
<organism evidence="1">
    <name type="scientific">Homo sapiens</name>
    <name type="common">Human</name>
    <dbReference type="NCBI Taxonomy" id="9606"/>
    <lineage>
        <taxon>Eukaryota</taxon>
        <taxon>Metazoa</taxon>
        <taxon>Chordata</taxon>
        <taxon>Craniata</taxon>
        <taxon>Vertebrata</taxon>
        <taxon>Euteleostomi</taxon>
        <taxon>Mammalia</taxon>
        <taxon>Eutheria</taxon>
        <taxon>Euarchontoglires</taxon>
        <taxon>Primates</taxon>
        <taxon>Haplorrhini</taxon>
        <taxon>Catarrhini</taxon>
        <taxon>Hominidae</taxon>
        <taxon>Homo</taxon>
    </lineage>
</organism>
<accession>Q8TB35</accession>
<evidence type="ECO:0000313" key="2">
    <source>
        <dbReference type="EMBL" id="EAW67903.1"/>
    </source>
</evidence>
<dbReference type="ChiTaRS" id="KBTBD4">
    <property type="organism name" value="human"/>
</dbReference>
<proteinExistence type="evidence at transcript level"/>
<dbReference type="AlphaFoldDB" id="Q8TB35"/>
<protein>
    <submittedName>
        <fullName evidence="2">HCG1992246</fullName>
    </submittedName>
    <submittedName>
        <fullName evidence="1">KBTBD4 protein</fullName>
    </submittedName>
</protein>